<evidence type="ECO:0000313" key="1">
    <source>
        <dbReference type="EMBL" id="GAA2009954.1"/>
    </source>
</evidence>
<reference evidence="2" key="1">
    <citation type="journal article" date="2019" name="Int. J. Syst. Evol. Microbiol.">
        <title>The Global Catalogue of Microorganisms (GCM) 10K type strain sequencing project: providing services to taxonomists for standard genome sequencing and annotation.</title>
        <authorList>
            <consortium name="The Broad Institute Genomics Platform"/>
            <consortium name="The Broad Institute Genome Sequencing Center for Infectious Disease"/>
            <person name="Wu L."/>
            <person name="Ma J."/>
        </authorList>
    </citation>
    <scope>NUCLEOTIDE SEQUENCE [LARGE SCALE GENOMIC DNA]</scope>
    <source>
        <strain evidence="2">JCM 15313</strain>
    </source>
</reference>
<keyword evidence="2" id="KW-1185">Reference proteome</keyword>
<organism evidence="1 2">
    <name type="scientific">Nocardiopsis rhodophaea</name>
    <dbReference type="NCBI Taxonomy" id="280238"/>
    <lineage>
        <taxon>Bacteria</taxon>
        <taxon>Bacillati</taxon>
        <taxon>Actinomycetota</taxon>
        <taxon>Actinomycetes</taxon>
        <taxon>Streptosporangiales</taxon>
        <taxon>Nocardiopsidaceae</taxon>
        <taxon>Nocardiopsis</taxon>
    </lineage>
</organism>
<comment type="caution">
    <text evidence="1">The sequence shown here is derived from an EMBL/GenBank/DDBJ whole genome shotgun (WGS) entry which is preliminary data.</text>
</comment>
<name>A0ABP5F023_9ACTN</name>
<protein>
    <submittedName>
        <fullName evidence="1">Uncharacterized protein</fullName>
    </submittedName>
</protein>
<dbReference type="EMBL" id="BAAAPC010000020">
    <property type="protein sequence ID" value="GAA2009954.1"/>
    <property type="molecule type" value="Genomic_DNA"/>
</dbReference>
<dbReference type="Proteomes" id="UP001501585">
    <property type="component" value="Unassembled WGS sequence"/>
</dbReference>
<proteinExistence type="predicted"/>
<sequence length="75" mass="7977">MRPDRLLLGPGEGAVAVVKDVTFARHDTVVELPLVGDGMELWARLHSVPGPGYGRCGPVCGSRARRRVLAGEISV</sequence>
<gene>
    <name evidence="1" type="ORF">GCM10009799_42540</name>
</gene>
<accession>A0ABP5F023</accession>
<evidence type="ECO:0000313" key="2">
    <source>
        <dbReference type="Proteomes" id="UP001501585"/>
    </source>
</evidence>